<dbReference type="InterPro" id="IPR007278">
    <property type="entry name" value="DUF397"/>
</dbReference>
<dbReference type="EMBL" id="CP023699">
    <property type="protein sequence ID" value="QEU97648.1"/>
    <property type="molecule type" value="Genomic_DNA"/>
</dbReference>
<organism evidence="3 4">
    <name type="scientific">Streptomyces kanamyceticus</name>
    <dbReference type="NCBI Taxonomy" id="1967"/>
    <lineage>
        <taxon>Bacteria</taxon>
        <taxon>Bacillati</taxon>
        <taxon>Actinomycetota</taxon>
        <taxon>Actinomycetes</taxon>
        <taxon>Kitasatosporales</taxon>
        <taxon>Streptomycetaceae</taxon>
        <taxon>Streptomyces</taxon>
    </lineage>
</organism>
<name>A0A5J6GV43_STRKN</name>
<dbReference type="Pfam" id="PF04149">
    <property type="entry name" value="DUF397"/>
    <property type="match status" value="1"/>
</dbReference>
<gene>
    <name evidence="3" type="ORF">CP970_29320</name>
</gene>
<dbReference type="AlphaFoldDB" id="A0A5J6GV43"/>
<protein>
    <submittedName>
        <fullName evidence="3">DUF397 domain-containing protein</fullName>
    </submittedName>
</protein>
<dbReference type="OrthoDB" id="4330022at2"/>
<evidence type="ECO:0000256" key="1">
    <source>
        <dbReference type="SAM" id="MobiDB-lite"/>
    </source>
</evidence>
<evidence type="ECO:0000259" key="2">
    <source>
        <dbReference type="Pfam" id="PF04149"/>
    </source>
</evidence>
<reference evidence="3 4" key="1">
    <citation type="submission" date="2017-09" db="EMBL/GenBank/DDBJ databases">
        <authorList>
            <person name="Lee N."/>
            <person name="Cho B.-K."/>
        </authorList>
    </citation>
    <scope>NUCLEOTIDE SEQUENCE [LARGE SCALE GENOMIC DNA]</scope>
    <source>
        <strain evidence="3 4">ATCC 12853</strain>
    </source>
</reference>
<feature type="domain" description="DUF397" evidence="2">
    <location>
        <begin position="6"/>
        <end position="55"/>
    </location>
</feature>
<evidence type="ECO:0000313" key="4">
    <source>
        <dbReference type="Proteomes" id="UP000325529"/>
    </source>
</evidence>
<evidence type="ECO:0000313" key="3">
    <source>
        <dbReference type="EMBL" id="QEU97648.1"/>
    </source>
</evidence>
<keyword evidence="4" id="KW-1185">Reference proteome</keyword>
<sequence length="68" mass="7183">MGGSWTWRKSSASDGGSGTCVETAWTGESVLVRDSTRREGAELVLGPEAWSAFLTLAARPPAQDSPLM</sequence>
<accession>A0A5J6GV43</accession>
<dbReference type="RefSeq" id="WP_055550020.1">
    <property type="nucleotide sequence ID" value="NZ_CP023699.1"/>
</dbReference>
<proteinExistence type="predicted"/>
<feature type="region of interest" description="Disordered" evidence="1">
    <location>
        <begin position="1"/>
        <end position="20"/>
    </location>
</feature>
<dbReference type="Proteomes" id="UP000325529">
    <property type="component" value="Chromosome"/>
</dbReference>
<dbReference type="KEGG" id="ska:CP970_29320"/>